<dbReference type="Gene3D" id="3.30.1490.490">
    <property type="match status" value="1"/>
</dbReference>
<dbReference type="Pfam" id="PF08790">
    <property type="entry name" value="zf-LYAR"/>
    <property type="match status" value="1"/>
</dbReference>
<name>A0A9P0MHZ4_NEZVI</name>
<dbReference type="PANTHER" id="PTHR13100">
    <property type="entry name" value="CELL GROWTH-REGULATING NUCLEOLAR PROTEIN LYAR"/>
    <property type="match status" value="1"/>
</dbReference>
<dbReference type="InterPro" id="IPR014898">
    <property type="entry name" value="Znf_C2H2_LYAR"/>
</dbReference>
<feature type="compositionally biased region" description="Basic residues" evidence="8">
    <location>
        <begin position="326"/>
        <end position="335"/>
    </location>
</feature>
<keyword evidence="4 7" id="KW-0863">Zinc-finger</keyword>
<dbReference type="OrthoDB" id="21474at2759"/>
<feature type="compositionally biased region" description="Basic and acidic residues" evidence="8">
    <location>
        <begin position="268"/>
        <end position="285"/>
    </location>
</feature>
<proteinExistence type="predicted"/>
<evidence type="ECO:0000256" key="2">
    <source>
        <dbReference type="ARBA" id="ARBA00022723"/>
    </source>
</evidence>
<feature type="domain" description="Cell growth-regulating nucleolar protein-like winged helix" evidence="10">
    <location>
        <begin position="378"/>
        <end position="447"/>
    </location>
</feature>
<feature type="region of interest" description="Disordered" evidence="8">
    <location>
        <begin position="143"/>
        <end position="212"/>
    </location>
</feature>
<evidence type="ECO:0000313" key="12">
    <source>
        <dbReference type="Proteomes" id="UP001152798"/>
    </source>
</evidence>
<dbReference type="GO" id="GO:0006364">
    <property type="term" value="P:rRNA processing"/>
    <property type="evidence" value="ECO:0007669"/>
    <property type="project" value="TreeGrafter"/>
</dbReference>
<evidence type="ECO:0000256" key="5">
    <source>
        <dbReference type="ARBA" id="ARBA00022833"/>
    </source>
</evidence>
<evidence type="ECO:0008006" key="13">
    <source>
        <dbReference type="Google" id="ProtNLM"/>
    </source>
</evidence>
<dbReference type="GO" id="GO:0003677">
    <property type="term" value="F:DNA binding"/>
    <property type="evidence" value="ECO:0007669"/>
    <property type="project" value="InterPro"/>
</dbReference>
<evidence type="ECO:0000256" key="4">
    <source>
        <dbReference type="ARBA" id="ARBA00022771"/>
    </source>
</evidence>
<feature type="compositionally biased region" description="Basic and acidic residues" evidence="8">
    <location>
        <begin position="301"/>
        <end position="313"/>
    </location>
</feature>
<gene>
    <name evidence="11" type="ORF">NEZAVI_LOCUS8090</name>
</gene>
<dbReference type="AlphaFoldDB" id="A0A9P0MHZ4"/>
<sequence>MVVFTCQHCNASLKRVAVAKHYSKACRNTPHLTCIDCLKDFHGVDYNSHMTCVTEDERYGDKNFVAKKTGVKQTEWIDVVHLCAKKNENVKFKFIFYKLASYQNVPRKKAKFLNFIKSSLPKFSPDIAVEVFQIIDEEFVKQKKKDSQNENNDSKIVKNTDEQISDAKENTGKSGEKKKNKKRNRSIEREAPPAEDTDINVPTEKKSKKKKLNNMKLQELEFAGDMATLFNIKVKNKKDTNKNGFLNQTSESVDEQENHLAGNQNGIESHEEPHETDNHAKLSKKELKKLKKKQKYDAELKNIEESESTKDEVFINEENDQDSSKPIKKQKKRKATVNESENGGGKKQKIEGNEESENCFVENEINVEEEKPQQGKVRFNWEEIIKEVLRKNPDHEMSLKKISKKVLAEYQSVKGDRETYEELISKFNKKINKTIGVRVLKDKAKLLPED</sequence>
<dbReference type="Pfam" id="PF25879">
    <property type="entry name" value="WHD_LYAR"/>
    <property type="match status" value="1"/>
</dbReference>
<dbReference type="GO" id="GO:0005730">
    <property type="term" value="C:nucleolus"/>
    <property type="evidence" value="ECO:0007669"/>
    <property type="project" value="TreeGrafter"/>
</dbReference>
<feature type="compositionally biased region" description="Polar residues" evidence="8">
    <location>
        <begin position="242"/>
        <end position="251"/>
    </location>
</feature>
<dbReference type="PANTHER" id="PTHR13100:SF10">
    <property type="entry name" value="CELL GROWTH-REGULATING NUCLEOLAR PROTEIN"/>
    <property type="match status" value="1"/>
</dbReference>
<comment type="subcellular location">
    <subcellularLocation>
        <location evidence="1">Nucleus</location>
    </subcellularLocation>
</comment>
<dbReference type="Proteomes" id="UP001152798">
    <property type="component" value="Chromosome 4"/>
</dbReference>
<evidence type="ECO:0000256" key="8">
    <source>
        <dbReference type="SAM" id="MobiDB-lite"/>
    </source>
</evidence>
<evidence type="ECO:0000313" key="11">
    <source>
        <dbReference type="EMBL" id="CAH1398438.1"/>
    </source>
</evidence>
<keyword evidence="5" id="KW-0862">Zinc</keyword>
<evidence type="ECO:0000259" key="10">
    <source>
        <dbReference type="Pfam" id="PF25879"/>
    </source>
</evidence>
<keyword evidence="6" id="KW-0539">Nucleus</keyword>
<evidence type="ECO:0000259" key="9">
    <source>
        <dbReference type="Pfam" id="PF08790"/>
    </source>
</evidence>
<keyword evidence="12" id="KW-1185">Reference proteome</keyword>
<feature type="domain" description="Zinc finger C2H2 LYAR-type" evidence="9">
    <location>
        <begin position="32"/>
        <end position="59"/>
    </location>
</feature>
<feature type="region of interest" description="Disordered" evidence="8">
    <location>
        <begin position="239"/>
        <end position="286"/>
    </location>
</feature>
<dbReference type="InterPro" id="IPR036236">
    <property type="entry name" value="Znf_C2H2_sf"/>
</dbReference>
<reference evidence="11" key="1">
    <citation type="submission" date="2022-01" db="EMBL/GenBank/DDBJ databases">
        <authorList>
            <person name="King R."/>
        </authorList>
    </citation>
    <scope>NUCLEOTIDE SEQUENCE</scope>
</reference>
<protein>
    <recommendedName>
        <fullName evidence="13">Cell growth-regulating nucleolar protein</fullName>
    </recommendedName>
</protein>
<feature type="region of interest" description="Disordered" evidence="8">
    <location>
        <begin position="301"/>
        <end position="357"/>
    </location>
</feature>
<dbReference type="GO" id="GO:0000122">
    <property type="term" value="P:negative regulation of transcription by RNA polymerase II"/>
    <property type="evidence" value="ECO:0007669"/>
    <property type="project" value="TreeGrafter"/>
</dbReference>
<dbReference type="InterPro" id="IPR039999">
    <property type="entry name" value="LYAR"/>
</dbReference>
<keyword evidence="2" id="KW-0479">Metal-binding</keyword>
<evidence type="ECO:0000256" key="6">
    <source>
        <dbReference type="ARBA" id="ARBA00023242"/>
    </source>
</evidence>
<accession>A0A9P0MHZ4</accession>
<organism evidence="11 12">
    <name type="scientific">Nezara viridula</name>
    <name type="common">Southern green stink bug</name>
    <name type="synonym">Cimex viridulus</name>
    <dbReference type="NCBI Taxonomy" id="85310"/>
    <lineage>
        <taxon>Eukaryota</taxon>
        <taxon>Metazoa</taxon>
        <taxon>Ecdysozoa</taxon>
        <taxon>Arthropoda</taxon>
        <taxon>Hexapoda</taxon>
        <taxon>Insecta</taxon>
        <taxon>Pterygota</taxon>
        <taxon>Neoptera</taxon>
        <taxon>Paraneoptera</taxon>
        <taxon>Hemiptera</taxon>
        <taxon>Heteroptera</taxon>
        <taxon>Panheteroptera</taxon>
        <taxon>Pentatomomorpha</taxon>
        <taxon>Pentatomoidea</taxon>
        <taxon>Pentatomidae</taxon>
        <taxon>Pentatominae</taxon>
        <taxon>Nezara</taxon>
    </lineage>
</organism>
<keyword evidence="3" id="KW-0677">Repeat</keyword>
<dbReference type="SUPFAM" id="SSF57667">
    <property type="entry name" value="beta-beta-alpha zinc fingers"/>
    <property type="match status" value="1"/>
</dbReference>
<dbReference type="EMBL" id="OV725080">
    <property type="protein sequence ID" value="CAH1398438.1"/>
    <property type="molecule type" value="Genomic_DNA"/>
</dbReference>
<evidence type="ECO:0000256" key="1">
    <source>
        <dbReference type="ARBA" id="ARBA00004123"/>
    </source>
</evidence>
<evidence type="ECO:0000256" key="7">
    <source>
        <dbReference type="PROSITE-ProRule" id="PRU01145"/>
    </source>
</evidence>
<dbReference type="PROSITE" id="PS51804">
    <property type="entry name" value="ZF_C2HC_LYAR"/>
    <property type="match status" value="1"/>
</dbReference>
<dbReference type="InterPro" id="IPR058719">
    <property type="entry name" value="WHD_LYAR"/>
</dbReference>
<feature type="compositionally biased region" description="Basic and acidic residues" evidence="8">
    <location>
        <begin position="143"/>
        <end position="177"/>
    </location>
</feature>
<evidence type="ECO:0000256" key="3">
    <source>
        <dbReference type="ARBA" id="ARBA00022737"/>
    </source>
</evidence>
<dbReference type="GO" id="GO:0008270">
    <property type="term" value="F:zinc ion binding"/>
    <property type="evidence" value="ECO:0007669"/>
    <property type="project" value="UniProtKB-KW"/>
</dbReference>